<feature type="compositionally biased region" description="Basic and acidic residues" evidence="15">
    <location>
        <begin position="497"/>
        <end position="506"/>
    </location>
</feature>
<dbReference type="AlphaFoldDB" id="A0A8D8XIZ5"/>
<evidence type="ECO:0000256" key="6">
    <source>
        <dbReference type="ARBA" id="ARBA00022723"/>
    </source>
</evidence>
<evidence type="ECO:0000256" key="10">
    <source>
        <dbReference type="ARBA" id="ARBA00022839"/>
    </source>
</evidence>
<dbReference type="GO" id="GO:0000956">
    <property type="term" value="P:nuclear-transcribed mRNA catabolic process"/>
    <property type="evidence" value="ECO:0007669"/>
    <property type="project" value="TreeGrafter"/>
</dbReference>
<evidence type="ECO:0000256" key="2">
    <source>
        <dbReference type="ARBA" id="ARBA00006994"/>
    </source>
</evidence>
<comment type="subcellular location">
    <subcellularLocation>
        <location evidence="1">Nucleus</location>
    </subcellularLocation>
</comment>
<evidence type="ECO:0000256" key="14">
    <source>
        <dbReference type="PROSITE-ProRule" id="PRU00047"/>
    </source>
</evidence>
<keyword evidence="11" id="KW-0175">Coiled coil</keyword>
<keyword evidence="6" id="KW-0479">Metal-binding</keyword>
<dbReference type="GO" id="GO:0003723">
    <property type="term" value="F:RNA binding"/>
    <property type="evidence" value="ECO:0007669"/>
    <property type="project" value="TreeGrafter"/>
</dbReference>
<keyword evidence="5 13" id="KW-0540">Nuclease</keyword>
<comment type="similarity">
    <text evidence="2 13">Belongs to the 5'-3' exonuclease family. XRN2/RAT1 subfamily.</text>
</comment>
<dbReference type="PANTHER" id="PTHR12341:SF41">
    <property type="entry name" value="5'-3' EXORIBONUCLEASE 2"/>
    <property type="match status" value="1"/>
</dbReference>
<dbReference type="Pfam" id="PF03159">
    <property type="entry name" value="XRN_N"/>
    <property type="match status" value="1"/>
</dbReference>
<evidence type="ECO:0000256" key="12">
    <source>
        <dbReference type="ARBA" id="ARBA00023242"/>
    </source>
</evidence>
<evidence type="ECO:0000256" key="7">
    <source>
        <dbReference type="ARBA" id="ARBA00022771"/>
    </source>
</evidence>
<dbReference type="PANTHER" id="PTHR12341">
    <property type="entry name" value="5'-&gt;3' EXORIBONUCLEASE"/>
    <property type="match status" value="1"/>
</dbReference>
<dbReference type="GO" id="GO:0006397">
    <property type="term" value="P:mRNA processing"/>
    <property type="evidence" value="ECO:0007669"/>
    <property type="project" value="UniProtKB-UniRule"/>
</dbReference>
<sequence>MGVPAFFRWLSRKYPSVIVHCIEEKPQDVNGQKIPFDSSKPNPNGVEFDNLYLDMNGIIHPCTHPEDKPAPKDEDEMMVAIFECIDRLFRIVRPRKLLYMAIDGVAPRAKMNQQRSRRFRASKETAEKIAEVNKIREKLLADGCILPPEKEKGSHFDSNCITPGTPFMARLSACLHYYVHERLNNDPGWKGIKVILSDANVPGEGEHKIMDYIRKQRAQPDHDPNTQHCLCGADADLIMLGLATHEPNFTIIREEFKPNQARPCDVCGQMGHEMKECVGLDVAPNPDSVVTFGSEVEFIFVRLSVLREYLEKELAMPNLPFEYSFERALDDWVFMCFFVGNDFLPHLPSLEIREGAVDRLVNLYKKTVYKTQGFLTDSGDVKLERVQLIMQDLGLMEDEIFKKRQQTETMFKARNKAKQRRERQMKMAVQNSRQAPSFIPGGQFAPQGLGGGGGGHMAPVQNARQEAYQMRVNAMQNQNAQLRQEENGQGGGRGTKRNFDQMKAESSEEEEDNDEVRLWEDGFKDRYYESKFDVPKTDVPFRRMVGHEYVLGLCWVLKYYYQGCRSWKWYFPFHYAPFASDFIQIAEIDTTFETGTQPFKPLEQLMSVFPAASSSHVPPAWADLMSNPDSQIIDFYPEDFKIDLNGKKFAWQGVALLPFVDETRLHRALAPYYGKLSTEEILRNVRGDDRIYIGSDNEMYSLLKGLYTGKKKDVETEVMNQGMRGRVLLSQDNVNQGGSLVSPVRGLEVVRSNTVYCMKFRDPNYGENFKYPAIRLEGAIEPARVLKPGDLPVSQNQGWRPQTGMAPRHNQASVGQAGHRMVNHYTPRDQSNGRTGGQGQFSAVPPPLMPQYSQGGRFHQGSSSNNYQNQSRGQYGQQGNSGGGSWHSGASRGPSSAGSGNWRGGGYRSGGGGGGGGYNSHDDRGSGGYRGSQHSSGGGYESRGGGGYRGGHQSSNRGSSRYQPNSSNQQSGDHDHRLIISVRTRVEADIRISSVPLVPVLLLKISSAPKEKLLAVY</sequence>
<feature type="compositionally biased region" description="Low complexity" evidence="15">
    <location>
        <begin position="860"/>
        <end position="878"/>
    </location>
</feature>
<dbReference type="FunFam" id="3.40.50.12390:FF:000001">
    <property type="entry name" value="5'-3' exoribonuclease"/>
    <property type="match status" value="1"/>
</dbReference>
<keyword evidence="8 13" id="KW-0378">Hydrolase</keyword>
<keyword evidence="4 13" id="KW-0507">mRNA processing</keyword>
<feature type="domain" description="CCHC-type" evidence="16">
    <location>
        <begin position="264"/>
        <end position="277"/>
    </location>
</feature>
<dbReference type="Pfam" id="PF17846">
    <property type="entry name" value="XRN_M"/>
    <property type="match status" value="1"/>
</dbReference>
<dbReference type="InterPro" id="IPR027073">
    <property type="entry name" value="5_3_exoribonuclease"/>
</dbReference>
<feature type="compositionally biased region" description="Gly residues" evidence="15">
    <location>
        <begin position="901"/>
        <end position="918"/>
    </location>
</feature>
<evidence type="ECO:0000256" key="11">
    <source>
        <dbReference type="ARBA" id="ARBA00023054"/>
    </source>
</evidence>
<dbReference type="EMBL" id="HBUF01328183">
    <property type="protein sequence ID" value="CAG6696305.1"/>
    <property type="molecule type" value="Transcribed_RNA"/>
</dbReference>
<evidence type="ECO:0000256" key="1">
    <source>
        <dbReference type="ARBA" id="ARBA00004123"/>
    </source>
</evidence>
<dbReference type="FunFam" id="1.25.40.1050:FF:000002">
    <property type="entry name" value="5'-3' exoribonuclease"/>
    <property type="match status" value="1"/>
</dbReference>
<comment type="function">
    <text evidence="13">Possesses 5'-&gt;3' exoribonuclease activity. May promote termination of transcription by RNA polymerase II.</text>
</comment>
<dbReference type="EC" id="3.1.13.-" evidence="13"/>
<dbReference type="Gene3D" id="3.40.50.12390">
    <property type="match status" value="2"/>
</dbReference>
<feature type="region of interest" description="Disordered" evidence="15">
    <location>
        <begin position="483"/>
        <end position="515"/>
    </location>
</feature>
<feature type="region of interest" description="Disordered" evidence="15">
    <location>
        <begin position="794"/>
        <end position="977"/>
    </location>
</feature>
<dbReference type="Gene3D" id="1.25.40.1050">
    <property type="match status" value="1"/>
</dbReference>
<evidence type="ECO:0000256" key="15">
    <source>
        <dbReference type="SAM" id="MobiDB-lite"/>
    </source>
</evidence>
<evidence type="ECO:0000256" key="13">
    <source>
        <dbReference type="PIRNR" id="PIRNR037239"/>
    </source>
</evidence>
<keyword evidence="10 13" id="KW-0269">Exonuclease</keyword>
<accession>A0A8D8XIZ5</accession>
<dbReference type="InterPro" id="IPR004859">
    <property type="entry name" value="Xrn1_N"/>
</dbReference>
<dbReference type="FunFam" id="3.40.50.12390:FF:000003">
    <property type="entry name" value="5'-3' exoribonuclease"/>
    <property type="match status" value="1"/>
</dbReference>
<feature type="region of interest" description="Disordered" evidence="15">
    <location>
        <begin position="432"/>
        <end position="459"/>
    </location>
</feature>
<evidence type="ECO:0000256" key="5">
    <source>
        <dbReference type="ARBA" id="ARBA00022722"/>
    </source>
</evidence>
<protein>
    <recommendedName>
        <fullName evidence="13">5'-3' exoribonuclease</fullName>
        <ecNumber evidence="13">3.1.13.-</ecNumber>
    </recommendedName>
</protein>
<dbReference type="GO" id="GO:0008270">
    <property type="term" value="F:zinc ion binding"/>
    <property type="evidence" value="ECO:0007669"/>
    <property type="project" value="UniProtKB-KW"/>
</dbReference>
<feature type="compositionally biased region" description="Gly residues" evidence="15">
    <location>
        <begin position="926"/>
        <end position="950"/>
    </location>
</feature>
<reference evidence="17" key="1">
    <citation type="submission" date="2021-05" db="EMBL/GenBank/DDBJ databases">
        <authorList>
            <person name="Alioto T."/>
            <person name="Alioto T."/>
            <person name="Gomez Garrido J."/>
        </authorList>
    </citation>
    <scope>NUCLEOTIDE SEQUENCE</scope>
</reference>
<proteinExistence type="inferred from homology"/>
<evidence type="ECO:0000256" key="3">
    <source>
        <dbReference type="ARBA" id="ARBA00022552"/>
    </source>
</evidence>
<evidence type="ECO:0000259" key="16">
    <source>
        <dbReference type="PROSITE" id="PS50158"/>
    </source>
</evidence>
<name>A0A8D8XIZ5_9HEMI</name>
<dbReference type="PROSITE" id="PS50158">
    <property type="entry name" value="ZF_CCHC"/>
    <property type="match status" value="1"/>
</dbReference>
<keyword evidence="12" id="KW-0539">Nucleus</keyword>
<dbReference type="GO" id="GO:0005634">
    <property type="term" value="C:nucleus"/>
    <property type="evidence" value="ECO:0007669"/>
    <property type="project" value="UniProtKB-SubCell"/>
</dbReference>
<dbReference type="InterPro" id="IPR001878">
    <property type="entry name" value="Znf_CCHC"/>
</dbReference>
<dbReference type="InterPro" id="IPR041412">
    <property type="entry name" value="Xrn1_helical"/>
</dbReference>
<evidence type="ECO:0000256" key="9">
    <source>
        <dbReference type="ARBA" id="ARBA00022833"/>
    </source>
</evidence>
<dbReference type="CDD" id="cd18673">
    <property type="entry name" value="PIN_XRN1-2-like"/>
    <property type="match status" value="1"/>
</dbReference>
<dbReference type="GO" id="GO:0004534">
    <property type="term" value="F:5'-3' RNA exonuclease activity"/>
    <property type="evidence" value="ECO:0007669"/>
    <property type="project" value="UniProtKB-UniRule"/>
</dbReference>
<evidence type="ECO:0000256" key="8">
    <source>
        <dbReference type="ARBA" id="ARBA00022801"/>
    </source>
</evidence>
<dbReference type="GO" id="GO:0006364">
    <property type="term" value="P:rRNA processing"/>
    <property type="evidence" value="ECO:0007669"/>
    <property type="project" value="UniProtKB-KW"/>
</dbReference>
<keyword evidence="9" id="KW-0862">Zinc</keyword>
<dbReference type="InterPro" id="IPR017151">
    <property type="entry name" value="Xrn2/3/4"/>
</dbReference>
<evidence type="ECO:0000256" key="4">
    <source>
        <dbReference type="ARBA" id="ARBA00022664"/>
    </source>
</evidence>
<dbReference type="PIRSF" id="PIRSF037239">
    <property type="entry name" value="Exonuclease_Xrn2"/>
    <property type="match status" value="1"/>
</dbReference>
<feature type="compositionally biased region" description="Polar residues" evidence="15">
    <location>
        <begin position="956"/>
        <end position="971"/>
    </location>
</feature>
<evidence type="ECO:0000313" key="17">
    <source>
        <dbReference type="EMBL" id="CAG6696305.1"/>
    </source>
</evidence>
<feature type="compositionally biased region" description="Low complexity" evidence="15">
    <location>
        <begin position="888"/>
        <end position="900"/>
    </location>
</feature>
<organism evidence="17">
    <name type="scientific">Cacopsylla melanoneura</name>
    <dbReference type="NCBI Taxonomy" id="428564"/>
    <lineage>
        <taxon>Eukaryota</taxon>
        <taxon>Metazoa</taxon>
        <taxon>Ecdysozoa</taxon>
        <taxon>Arthropoda</taxon>
        <taxon>Hexapoda</taxon>
        <taxon>Insecta</taxon>
        <taxon>Pterygota</taxon>
        <taxon>Neoptera</taxon>
        <taxon>Paraneoptera</taxon>
        <taxon>Hemiptera</taxon>
        <taxon>Sternorrhyncha</taxon>
        <taxon>Psylloidea</taxon>
        <taxon>Psyllidae</taxon>
        <taxon>Psyllinae</taxon>
        <taxon>Cacopsylla</taxon>
    </lineage>
</organism>
<keyword evidence="3" id="KW-0698">rRNA processing</keyword>
<keyword evidence="7 14" id="KW-0863">Zinc-finger</keyword>